<evidence type="ECO:0000256" key="2">
    <source>
        <dbReference type="ARBA" id="ARBA00022676"/>
    </source>
</evidence>
<sequence length="384" mass="41593">MPRMLVVTTVPSTTRGFLLPYAHHLRRSGWTVEAASGSEPALSEIEASFDAVWEVPWTRRLPDPANALQAPLRMRRLLLSGRYDVVHTHTPIASAITRAAVASLPRASRPAVVYTAHGFHFHPHGSRARNAAYAAVERLAGLATDRLVVINELDRDEALRRRIVPPERLVLMPGIGIDLDHYRATDELLAAAQDLRTRLGIGPDTPLVTVVAELVPRKNHRTLLEALAAAGPDLHACLVGEGPLRAELQDRAEQLGVASRTHLLGRLEDVRPAVLASTATVLPSWQEGLSRAVLESLALGVPVVGGRTRGITELVEPDGGVLVPPGDPPALARALATVGDLPRGPELRARLDTRLRRCSIEALLAAHDSLYADLLRQRARAVRT</sequence>
<dbReference type="PANTHER" id="PTHR12526">
    <property type="entry name" value="GLYCOSYLTRANSFERASE"/>
    <property type="match status" value="1"/>
</dbReference>
<dbReference type="OrthoDB" id="4350032at2"/>
<dbReference type="Pfam" id="PF13439">
    <property type="entry name" value="Glyco_transf_4"/>
    <property type="match status" value="1"/>
</dbReference>
<keyword evidence="3 6" id="KW-0808">Transferase</keyword>
<evidence type="ECO:0000259" key="4">
    <source>
        <dbReference type="Pfam" id="PF00534"/>
    </source>
</evidence>
<reference evidence="6 7" key="1">
    <citation type="submission" date="2019-07" db="EMBL/GenBank/DDBJ databases">
        <title>Whole genome shotgun sequence of Cellulomonas aerilata NBRC 106308.</title>
        <authorList>
            <person name="Hosoyama A."/>
            <person name="Uohara A."/>
            <person name="Ohji S."/>
            <person name="Ichikawa N."/>
        </authorList>
    </citation>
    <scope>NUCLEOTIDE SEQUENCE [LARGE SCALE GENOMIC DNA]</scope>
    <source>
        <strain evidence="6 7">NBRC 106308</strain>
    </source>
</reference>
<name>A0A512DCA7_9CELL</name>
<dbReference type="PANTHER" id="PTHR12526:SF640">
    <property type="entry name" value="COLANIC ACID BIOSYNTHESIS GLYCOSYLTRANSFERASE WCAL-RELATED"/>
    <property type="match status" value="1"/>
</dbReference>
<evidence type="ECO:0000256" key="3">
    <source>
        <dbReference type="ARBA" id="ARBA00022679"/>
    </source>
</evidence>
<evidence type="ECO:0000313" key="6">
    <source>
        <dbReference type="EMBL" id="GEO34122.1"/>
    </source>
</evidence>
<accession>A0A512DCA7</accession>
<evidence type="ECO:0000259" key="5">
    <source>
        <dbReference type="Pfam" id="PF13439"/>
    </source>
</evidence>
<gene>
    <name evidence="6" type="ORF">CAE01nite_18470</name>
</gene>
<comment type="caution">
    <text evidence="6">The sequence shown here is derived from an EMBL/GenBank/DDBJ whole genome shotgun (WGS) entry which is preliminary data.</text>
</comment>
<evidence type="ECO:0000256" key="1">
    <source>
        <dbReference type="ARBA" id="ARBA00009481"/>
    </source>
</evidence>
<feature type="domain" description="Glycosyltransferase subfamily 4-like N-terminal" evidence="5">
    <location>
        <begin position="22"/>
        <end position="179"/>
    </location>
</feature>
<dbReference type="GO" id="GO:0016757">
    <property type="term" value="F:glycosyltransferase activity"/>
    <property type="evidence" value="ECO:0007669"/>
    <property type="project" value="UniProtKB-KW"/>
</dbReference>
<dbReference type="AlphaFoldDB" id="A0A512DCA7"/>
<dbReference type="InterPro" id="IPR001296">
    <property type="entry name" value="Glyco_trans_1"/>
</dbReference>
<dbReference type="SUPFAM" id="SSF53756">
    <property type="entry name" value="UDP-Glycosyltransferase/glycogen phosphorylase"/>
    <property type="match status" value="1"/>
</dbReference>
<dbReference type="InterPro" id="IPR028098">
    <property type="entry name" value="Glyco_trans_4-like_N"/>
</dbReference>
<dbReference type="Proteomes" id="UP000321181">
    <property type="component" value="Unassembled WGS sequence"/>
</dbReference>
<dbReference type="EMBL" id="BJYY01000013">
    <property type="protein sequence ID" value="GEO34122.1"/>
    <property type="molecule type" value="Genomic_DNA"/>
</dbReference>
<keyword evidence="7" id="KW-1185">Reference proteome</keyword>
<keyword evidence="2" id="KW-0328">Glycosyltransferase</keyword>
<evidence type="ECO:0000313" key="7">
    <source>
        <dbReference type="Proteomes" id="UP000321181"/>
    </source>
</evidence>
<feature type="domain" description="Glycosyl transferase family 1" evidence="4">
    <location>
        <begin position="195"/>
        <end position="352"/>
    </location>
</feature>
<organism evidence="6 7">
    <name type="scientific">Cellulomonas aerilata</name>
    <dbReference type="NCBI Taxonomy" id="515326"/>
    <lineage>
        <taxon>Bacteria</taxon>
        <taxon>Bacillati</taxon>
        <taxon>Actinomycetota</taxon>
        <taxon>Actinomycetes</taxon>
        <taxon>Micrococcales</taxon>
        <taxon>Cellulomonadaceae</taxon>
        <taxon>Cellulomonas</taxon>
    </lineage>
</organism>
<dbReference type="Gene3D" id="3.40.50.2000">
    <property type="entry name" value="Glycogen Phosphorylase B"/>
    <property type="match status" value="2"/>
</dbReference>
<proteinExistence type="inferred from homology"/>
<dbReference type="Pfam" id="PF00534">
    <property type="entry name" value="Glycos_transf_1"/>
    <property type="match status" value="1"/>
</dbReference>
<comment type="similarity">
    <text evidence="1">Belongs to the glycosyltransferase group 1 family. Glycosyltransferase 4 subfamily.</text>
</comment>
<protein>
    <submittedName>
        <fullName evidence="6">Glycosyl transferase family 1</fullName>
    </submittedName>
</protein>